<dbReference type="RefSeq" id="WP_121158430.1">
    <property type="nucleotide sequence ID" value="NZ_RBKT01000001.1"/>
</dbReference>
<dbReference type="AlphaFoldDB" id="A0A495JM95"/>
<feature type="domain" description="ABC transporter" evidence="4">
    <location>
        <begin position="321"/>
        <end position="558"/>
    </location>
</feature>
<accession>A0A495JM95</accession>
<dbReference type="Gene3D" id="3.40.50.300">
    <property type="entry name" value="P-loop containing nucleotide triphosphate hydrolases"/>
    <property type="match status" value="2"/>
</dbReference>
<evidence type="ECO:0000313" key="5">
    <source>
        <dbReference type="EMBL" id="RKR90097.1"/>
    </source>
</evidence>
<reference evidence="5 6" key="1">
    <citation type="submission" date="2018-10" db="EMBL/GenBank/DDBJ databases">
        <title>Sequencing the genomes of 1000 actinobacteria strains.</title>
        <authorList>
            <person name="Klenk H.-P."/>
        </authorList>
    </citation>
    <scope>NUCLEOTIDE SEQUENCE [LARGE SCALE GENOMIC DNA]</scope>
    <source>
        <strain evidence="5 6">DSM 45175</strain>
    </source>
</reference>
<dbReference type="OrthoDB" id="4500804at2"/>
<keyword evidence="2" id="KW-0547">Nucleotide-binding</keyword>
<evidence type="ECO:0000313" key="6">
    <source>
        <dbReference type="Proteomes" id="UP000277671"/>
    </source>
</evidence>
<evidence type="ECO:0000259" key="4">
    <source>
        <dbReference type="PROSITE" id="PS50893"/>
    </source>
</evidence>
<dbReference type="SUPFAM" id="SSF52540">
    <property type="entry name" value="P-loop containing nucleoside triphosphate hydrolases"/>
    <property type="match status" value="2"/>
</dbReference>
<keyword evidence="6" id="KW-1185">Reference proteome</keyword>
<dbReference type="Pfam" id="PF00005">
    <property type="entry name" value="ABC_tran"/>
    <property type="match status" value="2"/>
</dbReference>
<name>A0A495JM95_9ACTN</name>
<organism evidence="5 6">
    <name type="scientific">Micromonospora pisi</name>
    <dbReference type="NCBI Taxonomy" id="589240"/>
    <lineage>
        <taxon>Bacteria</taxon>
        <taxon>Bacillati</taxon>
        <taxon>Actinomycetota</taxon>
        <taxon>Actinomycetes</taxon>
        <taxon>Micromonosporales</taxon>
        <taxon>Micromonosporaceae</taxon>
        <taxon>Micromonospora</taxon>
    </lineage>
</organism>
<gene>
    <name evidence="5" type="ORF">BDK92_4465</name>
</gene>
<keyword evidence="3" id="KW-0067">ATP-binding</keyword>
<dbReference type="Proteomes" id="UP000277671">
    <property type="component" value="Unassembled WGS sequence"/>
</dbReference>
<dbReference type="InterPro" id="IPR003439">
    <property type="entry name" value="ABC_transporter-like_ATP-bd"/>
</dbReference>
<dbReference type="SMART" id="SM00382">
    <property type="entry name" value="AAA"/>
    <property type="match status" value="2"/>
</dbReference>
<feature type="domain" description="ABC transporter" evidence="4">
    <location>
        <begin position="4"/>
        <end position="267"/>
    </location>
</feature>
<keyword evidence="1" id="KW-0677">Repeat</keyword>
<dbReference type="EMBL" id="RBKT01000001">
    <property type="protein sequence ID" value="RKR90097.1"/>
    <property type="molecule type" value="Genomic_DNA"/>
</dbReference>
<dbReference type="GO" id="GO:0005524">
    <property type="term" value="F:ATP binding"/>
    <property type="evidence" value="ECO:0007669"/>
    <property type="project" value="UniProtKB-KW"/>
</dbReference>
<dbReference type="InterPro" id="IPR050611">
    <property type="entry name" value="ABCF"/>
</dbReference>
<comment type="caution">
    <text evidence="5">The sequence shown here is derived from an EMBL/GenBank/DDBJ whole genome shotgun (WGS) entry which is preliminary data.</text>
</comment>
<proteinExistence type="predicted"/>
<protein>
    <submittedName>
        <fullName evidence="5">ATPase subunit of ABC transporter with duplicated ATPase domains</fullName>
    </submittedName>
</protein>
<evidence type="ECO:0000256" key="3">
    <source>
        <dbReference type="ARBA" id="ARBA00022840"/>
    </source>
</evidence>
<dbReference type="InterPro" id="IPR027417">
    <property type="entry name" value="P-loop_NTPase"/>
</dbReference>
<dbReference type="PANTHER" id="PTHR19211:SF69">
    <property type="entry name" value="ATP-BINDING PROTEIN UUP"/>
    <property type="match status" value="1"/>
</dbReference>
<evidence type="ECO:0000256" key="2">
    <source>
        <dbReference type="ARBA" id="ARBA00022741"/>
    </source>
</evidence>
<dbReference type="PROSITE" id="PS50893">
    <property type="entry name" value="ABC_TRANSPORTER_2"/>
    <property type="match status" value="2"/>
</dbReference>
<dbReference type="PANTHER" id="PTHR19211">
    <property type="entry name" value="ATP-BINDING TRANSPORT PROTEIN-RELATED"/>
    <property type="match status" value="1"/>
</dbReference>
<sequence>MGYIDVAGVGYTLPDGRELFADVSFRVGEGAKVALVGPNGAGKTTLLRMVAGDLASKTGGIARSGGLGVMRQFIGMIGDESTLYDLALSISAPALRSAGARLAGAEAALHAAELRGKYSTAAGKAQLAYADALAAWGEAGGYDAEVLFDTVSTIVLDLPWEQSRTRPVRTLSGGQQKRFALEILLRGSDEVLLLDEPDNFLDVPGKRWLEGRLRESTKSVLYVSHDRELLSQTSNRVVAVEGGSAWVHPGGFGSWHEARVARHARLDELRRRWDEEHQKLRELVLMYKQKSAYNDGLASRYQAAQTRLRKFEEAGPPPVPPKDQDIRMKLAGGRTGKRAVICEQLELDGLTYPFDLELWYGDRVAVLGANGTGKSHFLRLLARGGTDPDPANGPVDGGHLLKPVLHGGVARLGARVRPGHFSQTHDRPELTEKTLVEVLWRGDDHRSGMDRHAAMASLSRYELSAQGDQRFGTLSGGQQARFLVLLLELSGATLLLLDEPTDNLDLASAEALEEGLRAYEGTVIAVTHDRWFTRSFDRFVLFRGDGDVVETPEPVWDVG</sequence>
<evidence type="ECO:0000256" key="1">
    <source>
        <dbReference type="ARBA" id="ARBA00022737"/>
    </source>
</evidence>
<dbReference type="InterPro" id="IPR003593">
    <property type="entry name" value="AAA+_ATPase"/>
</dbReference>
<dbReference type="GO" id="GO:0016887">
    <property type="term" value="F:ATP hydrolysis activity"/>
    <property type="evidence" value="ECO:0007669"/>
    <property type="project" value="InterPro"/>
</dbReference>